<feature type="compositionally biased region" description="Basic and acidic residues" evidence="1">
    <location>
        <begin position="120"/>
        <end position="144"/>
    </location>
</feature>
<name>A0A409XAB0_PSICY</name>
<dbReference type="InParanoid" id="A0A409XAB0"/>
<feature type="compositionally biased region" description="Basic and acidic residues" evidence="1">
    <location>
        <begin position="1"/>
        <end position="12"/>
    </location>
</feature>
<dbReference type="Proteomes" id="UP000283269">
    <property type="component" value="Unassembled WGS sequence"/>
</dbReference>
<dbReference type="AlphaFoldDB" id="A0A409XAB0"/>
<sequence>MDPAKSQRDAIRSQKHAKPHAYAGTVPGLAQWTAFGDARLAQKKDNKKQKYHHSAINTNQRAAGAHYAAQKAHIKLQMPTKKAGRDSQAKESGAKADTHKLKAKFHEEKATHHTFMSIEHASRDPMHHTRVKESIKQSKIDRNKANASYKKAIRSVAKA</sequence>
<evidence type="ECO:0000313" key="3">
    <source>
        <dbReference type="Proteomes" id="UP000283269"/>
    </source>
</evidence>
<protein>
    <submittedName>
        <fullName evidence="2">Uncharacterized protein</fullName>
    </submittedName>
</protein>
<reference evidence="2 3" key="1">
    <citation type="journal article" date="2018" name="Evol. Lett.">
        <title>Horizontal gene cluster transfer increased hallucinogenic mushroom diversity.</title>
        <authorList>
            <person name="Reynolds H.T."/>
            <person name="Vijayakumar V."/>
            <person name="Gluck-Thaler E."/>
            <person name="Korotkin H.B."/>
            <person name="Matheny P.B."/>
            <person name="Slot J.C."/>
        </authorList>
    </citation>
    <scope>NUCLEOTIDE SEQUENCE [LARGE SCALE GENOMIC DNA]</scope>
    <source>
        <strain evidence="2 3">2631</strain>
    </source>
</reference>
<evidence type="ECO:0000256" key="1">
    <source>
        <dbReference type="SAM" id="MobiDB-lite"/>
    </source>
</evidence>
<organism evidence="2 3">
    <name type="scientific">Psilocybe cyanescens</name>
    <dbReference type="NCBI Taxonomy" id="93625"/>
    <lineage>
        <taxon>Eukaryota</taxon>
        <taxon>Fungi</taxon>
        <taxon>Dikarya</taxon>
        <taxon>Basidiomycota</taxon>
        <taxon>Agaricomycotina</taxon>
        <taxon>Agaricomycetes</taxon>
        <taxon>Agaricomycetidae</taxon>
        <taxon>Agaricales</taxon>
        <taxon>Agaricineae</taxon>
        <taxon>Strophariaceae</taxon>
        <taxon>Psilocybe</taxon>
    </lineage>
</organism>
<gene>
    <name evidence="2" type="ORF">CVT25_011499</name>
</gene>
<comment type="caution">
    <text evidence="2">The sequence shown here is derived from an EMBL/GenBank/DDBJ whole genome shotgun (WGS) entry which is preliminary data.</text>
</comment>
<evidence type="ECO:0000313" key="2">
    <source>
        <dbReference type="EMBL" id="PPQ87661.1"/>
    </source>
</evidence>
<accession>A0A409XAB0</accession>
<dbReference type="EMBL" id="NHYD01002235">
    <property type="protein sequence ID" value="PPQ87661.1"/>
    <property type="molecule type" value="Genomic_DNA"/>
</dbReference>
<proteinExistence type="predicted"/>
<keyword evidence="3" id="KW-1185">Reference proteome</keyword>
<feature type="region of interest" description="Disordered" evidence="1">
    <location>
        <begin position="1"/>
        <end position="28"/>
    </location>
</feature>
<feature type="region of interest" description="Disordered" evidence="1">
    <location>
        <begin position="77"/>
        <end position="159"/>
    </location>
</feature>
<feature type="compositionally biased region" description="Basic and acidic residues" evidence="1">
    <location>
        <begin position="83"/>
        <end position="111"/>
    </location>
</feature>